<feature type="domain" description="Carboxylesterase type B" evidence="7">
    <location>
        <begin position="34"/>
        <end position="129"/>
    </location>
</feature>
<keyword evidence="4" id="KW-0325">Glycoprotein</keyword>
<evidence type="ECO:0000256" key="3">
    <source>
        <dbReference type="ARBA" id="ARBA00022801"/>
    </source>
</evidence>
<sequence length="667" mass="73808">GALAQLYVAMLVKLLLAVCLTVCSGAAQLVSIPSPRVETADGKLRGKYVLTRESRRVRAFLSIPYAKPPVDELRFKSPEPAAGWENERWALDHPKPCVQADKRHGDPTGREDCLYLNVYTPDGVEKRKSPNPLTRKGNGNSSMNDILSNEIPIDSEHGGDVPGAGTPSVQGNSTSHMNMSCPLLPVIVFFHGGSFEMGHSEPFTQEYLLDADIVVVTVQYRLGMLGFLSTGDEVLPGNLGLKDQRLALKWVLENIEHFGGCPERVTIVGDGAGGASVHYHMLFSQTKSAPLFRAGISMSGTALSPWAFRSPTEVKHSVERLATIAGCPKASQAFVDCLRAKPAEDFVKMLQKYKNETRGGCSEWAMAPAILGGVLESSSVEDAFITANPWDKKVILPWLVGVTGKELLYEFTPQLVDRRNKLFKELEKCFNKTLPVVLSYKFSNASDADLAAEVRSFYFKNNPISREIFADIVDAVSDGSVLYPAFEAVRRAGRRSTWLYHFDFIGANTYGASALDGRIAPGRGDDLFYLFPRPLGKNIPRRTKEPDTAMSKKMIQLWTNFVTNLDPTPTEVEGVKWAPIHPSTTFLNITQHNLSVERPFLANRMNFWSMQDFPHRDDNHGNSTKIKVSEGGFPATTMDTKSERVDSYVQVNFTNVFPTPRPKKVAK</sequence>
<evidence type="ECO:0000256" key="6">
    <source>
        <dbReference type="SAM" id="SignalP"/>
    </source>
</evidence>
<keyword evidence="3" id="KW-0378">Hydrolase</keyword>
<dbReference type="Gene3D" id="3.40.50.1820">
    <property type="entry name" value="alpha/beta hydrolase"/>
    <property type="match status" value="1"/>
</dbReference>
<evidence type="ECO:0000256" key="2">
    <source>
        <dbReference type="ARBA" id="ARBA00022487"/>
    </source>
</evidence>
<dbReference type="EMBL" id="GEBQ01029426">
    <property type="protein sequence ID" value="JAT10551.1"/>
    <property type="molecule type" value="Transcribed_RNA"/>
</dbReference>
<protein>
    <recommendedName>
        <fullName evidence="7">Carboxylesterase type B domain-containing protein</fullName>
    </recommendedName>
</protein>
<evidence type="ECO:0000313" key="8">
    <source>
        <dbReference type="EMBL" id="JAT10551.1"/>
    </source>
</evidence>
<dbReference type="InterPro" id="IPR019819">
    <property type="entry name" value="Carboxylesterase_B_CS"/>
</dbReference>
<evidence type="ECO:0000259" key="7">
    <source>
        <dbReference type="Pfam" id="PF00135"/>
    </source>
</evidence>
<dbReference type="GO" id="GO:0052689">
    <property type="term" value="F:carboxylic ester hydrolase activity"/>
    <property type="evidence" value="ECO:0007669"/>
    <property type="project" value="UniProtKB-KW"/>
</dbReference>
<feature type="compositionally biased region" description="Polar residues" evidence="5">
    <location>
        <begin position="137"/>
        <end position="147"/>
    </location>
</feature>
<dbReference type="InterPro" id="IPR002018">
    <property type="entry name" value="CarbesteraseB"/>
</dbReference>
<feature type="domain" description="Carboxylesterase type B" evidence="7">
    <location>
        <begin position="183"/>
        <end position="608"/>
    </location>
</feature>
<dbReference type="SUPFAM" id="SSF53474">
    <property type="entry name" value="alpha/beta-Hydrolases"/>
    <property type="match status" value="1"/>
</dbReference>
<feature type="non-terminal residue" evidence="8">
    <location>
        <position position="1"/>
    </location>
</feature>
<feature type="region of interest" description="Disordered" evidence="5">
    <location>
        <begin position="124"/>
        <end position="172"/>
    </location>
</feature>
<dbReference type="PANTHER" id="PTHR43142:SF1">
    <property type="entry name" value="CARBOXYLIC ESTER HYDROLASE"/>
    <property type="match status" value="1"/>
</dbReference>
<organism evidence="8">
    <name type="scientific">Graphocephala atropunctata</name>
    <dbReference type="NCBI Taxonomy" id="36148"/>
    <lineage>
        <taxon>Eukaryota</taxon>
        <taxon>Metazoa</taxon>
        <taxon>Ecdysozoa</taxon>
        <taxon>Arthropoda</taxon>
        <taxon>Hexapoda</taxon>
        <taxon>Insecta</taxon>
        <taxon>Pterygota</taxon>
        <taxon>Neoptera</taxon>
        <taxon>Paraneoptera</taxon>
        <taxon>Hemiptera</taxon>
        <taxon>Auchenorrhyncha</taxon>
        <taxon>Membracoidea</taxon>
        <taxon>Cicadellidae</taxon>
        <taxon>Cicadellinae</taxon>
        <taxon>Cicadellini</taxon>
        <taxon>Graphocephala</taxon>
    </lineage>
</organism>
<keyword evidence="2" id="KW-0719">Serine esterase</keyword>
<gene>
    <name evidence="8" type="ORF">g.18295</name>
</gene>
<accession>A0A1B6KGI2</accession>
<evidence type="ECO:0000256" key="1">
    <source>
        <dbReference type="ARBA" id="ARBA00005964"/>
    </source>
</evidence>
<evidence type="ECO:0000256" key="4">
    <source>
        <dbReference type="ARBA" id="ARBA00023180"/>
    </source>
</evidence>
<evidence type="ECO:0000256" key="5">
    <source>
        <dbReference type="SAM" id="MobiDB-lite"/>
    </source>
</evidence>
<proteinExistence type="inferred from homology"/>
<feature type="signal peptide" evidence="6">
    <location>
        <begin position="1"/>
        <end position="25"/>
    </location>
</feature>
<feature type="chain" id="PRO_5008586587" description="Carboxylesterase type B domain-containing protein" evidence="6">
    <location>
        <begin position="26"/>
        <end position="667"/>
    </location>
</feature>
<dbReference type="PROSITE" id="PS00941">
    <property type="entry name" value="CARBOXYLESTERASE_B_2"/>
    <property type="match status" value="1"/>
</dbReference>
<keyword evidence="6" id="KW-0732">Signal</keyword>
<name>A0A1B6KGI2_9HEMI</name>
<dbReference type="InterPro" id="IPR029058">
    <property type="entry name" value="AB_hydrolase_fold"/>
</dbReference>
<comment type="similarity">
    <text evidence="1">Belongs to the type-B carboxylesterase/lipase family.</text>
</comment>
<dbReference type="Pfam" id="PF00135">
    <property type="entry name" value="COesterase"/>
    <property type="match status" value="2"/>
</dbReference>
<dbReference type="PANTHER" id="PTHR43142">
    <property type="entry name" value="CARBOXYLIC ESTER HYDROLASE"/>
    <property type="match status" value="1"/>
</dbReference>
<dbReference type="AlphaFoldDB" id="A0A1B6KGI2"/>
<reference evidence="8" key="1">
    <citation type="submission" date="2015-11" db="EMBL/GenBank/DDBJ databases">
        <title>De novo transcriptome assembly of four potential Pierce s Disease insect vectors from Arizona vineyards.</title>
        <authorList>
            <person name="Tassone E.E."/>
        </authorList>
    </citation>
    <scope>NUCLEOTIDE SEQUENCE</scope>
</reference>